<gene>
    <name evidence="2" type="ORF">METZ01_LOCUS342882</name>
</gene>
<feature type="domain" description="LpxI N-terminal" evidence="1">
    <location>
        <begin position="1"/>
        <end position="66"/>
    </location>
</feature>
<dbReference type="AlphaFoldDB" id="A0A382QYV6"/>
<accession>A0A382QYV6</accession>
<name>A0A382QYV6_9ZZZZ</name>
<reference evidence="2" key="1">
    <citation type="submission" date="2018-05" db="EMBL/GenBank/DDBJ databases">
        <authorList>
            <person name="Lanie J.A."/>
            <person name="Ng W.-L."/>
            <person name="Kazmierczak K.M."/>
            <person name="Andrzejewski T.M."/>
            <person name="Davidsen T.M."/>
            <person name="Wayne K.J."/>
            <person name="Tettelin H."/>
            <person name="Glass J.I."/>
            <person name="Rusch D."/>
            <person name="Podicherti R."/>
            <person name="Tsui H.-C.T."/>
            <person name="Winkler M.E."/>
        </authorList>
    </citation>
    <scope>NUCLEOTIDE SEQUENCE</scope>
</reference>
<dbReference type="Pfam" id="PF17930">
    <property type="entry name" value="LpxI_N"/>
    <property type="match status" value="1"/>
</dbReference>
<dbReference type="EMBL" id="UINC01117540">
    <property type="protein sequence ID" value="SVC90028.1"/>
    <property type="molecule type" value="Genomic_DNA"/>
</dbReference>
<protein>
    <recommendedName>
        <fullName evidence="1">LpxI N-terminal domain-containing protein</fullName>
    </recommendedName>
</protein>
<feature type="non-terminal residue" evidence="2">
    <location>
        <position position="67"/>
    </location>
</feature>
<sequence>VIALVGNADEGILHALPVKWVRLGAAGKIIQSLKDQNVEEIVMVGAVRRPSVMTLFPDWRAIRLIFR</sequence>
<feature type="non-terminal residue" evidence="2">
    <location>
        <position position="1"/>
    </location>
</feature>
<evidence type="ECO:0000313" key="2">
    <source>
        <dbReference type="EMBL" id="SVC90028.1"/>
    </source>
</evidence>
<dbReference type="InterPro" id="IPR041255">
    <property type="entry name" value="LpxI_N"/>
</dbReference>
<organism evidence="2">
    <name type="scientific">marine metagenome</name>
    <dbReference type="NCBI Taxonomy" id="408172"/>
    <lineage>
        <taxon>unclassified sequences</taxon>
        <taxon>metagenomes</taxon>
        <taxon>ecological metagenomes</taxon>
    </lineage>
</organism>
<evidence type="ECO:0000259" key="1">
    <source>
        <dbReference type="Pfam" id="PF17930"/>
    </source>
</evidence>
<proteinExistence type="predicted"/>
<dbReference type="Gene3D" id="3.40.50.20">
    <property type="match status" value="1"/>
</dbReference>